<evidence type="ECO:0000259" key="3">
    <source>
        <dbReference type="Pfam" id="PF20454"/>
    </source>
</evidence>
<dbReference type="KEGG" id="dfl:DFE_1742"/>
<feature type="domain" description="Terminase large subunit GpA endonuclease" evidence="3">
    <location>
        <begin position="348"/>
        <end position="631"/>
    </location>
</feature>
<evidence type="ECO:0000259" key="2">
    <source>
        <dbReference type="Pfam" id="PF05876"/>
    </source>
</evidence>
<reference evidence="4 5" key="1">
    <citation type="journal article" date="2018" name="Sci. Adv.">
        <title>Multi-heme cytochromes provide a pathway for survival in energy-limited environments.</title>
        <authorList>
            <person name="Deng X."/>
            <person name="Dohmae N."/>
            <person name="Nealson K.H."/>
            <person name="Hashimoto K."/>
            <person name="Okamoto A."/>
        </authorList>
    </citation>
    <scope>NUCLEOTIDE SEQUENCE [LARGE SCALE GENOMIC DNA]</scope>
    <source>
        <strain evidence="4 5">IS5</strain>
    </source>
</reference>
<evidence type="ECO:0000313" key="4">
    <source>
        <dbReference type="EMBL" id="BBD08468.1"/>
    </source>
</evidence>
<dbReference type="GO" id="GO:0004519">
    <property type="term" value="F:endonuclease activity"/>
    <property type="evidence" value="ECO:0007669"/>
    <property type="project" value="InterPro"/>
</dbReference>
<dbReference type="RefSeq" id="WP_232034743.1">
    <property type="nucleotide sequence ID" value="NZ_AP017378.1"/>
</dbReference>
<dbReference type="AlphaFoldDB" id="A0A2Z6AZ28"/>
<keyword evidence="5" id="KW-1185">Reference proteome</keyword>
<dbReference type="GO" id="GO:0016887">
    <property type="term" value="F:ATP hydrolysis activity"/>
    <property type="evidence" value="ECO:0007669"/>
    <property type="project" value="InterPro"/>
</dbReference>
<protein>
    <submittedName>
        <fullName evidence="4">Terminase large subunit</fullName>
    </submittedName>
</protein>
<feature type="region of interest" description="Disordered" evidence="1">
    <location>
        <begin position="634"/>
        <end position="668"/>
    </location>
</feature>
<feature type="domain" description="Phage terminase large subunit GpA ATPase" evidence="2">
    <location>
        <begin position="77"/>
        <end position="327"/>
    </location>
</feature>
<dbReference type="EMBL" id="AP017378">
    <property type="protein sequence ID" value="BBD08468.1"/>
    <property type="molecule type" value="Genomic_DNA"/>
</dbReference>
<dbReference type="InterPro" id="IPR046453">
    <property type="entry name" value="GpA_ATPase"/>
</dbReference>
<sequence>MLMQEMEPKQVNSRSLTVALPRWLPDAVRSVLSRRIGEDGRVVHRFRFSLGERKVYRKRRPMPVSQWAEKHRIVHQSSIPGRWHNEVTPYMAGVMDASFFPSVETVAICKTPQTGGSEAIHNCIGYAIDRAPGPVMYVFPDRLTAKENAQDRIIPMLESSPQLRNYLTGLADDASSLRINLAHMTIYLGWSGSVSRLGNKPVRFLVMDELDKYKNPKNETSSEALAEKRTTTWRRKRKIWKISTPTIESGPIWRSLTEEVQVVFDYFVRCPHCGMHLLMDFDHIRWPKDERDPEVVRARRLAWYECGQCGVCWDDNDRDKAVRLGEWRARNTGLELAGHLRAHRPAKVGFHIPAWLSYFVSLSEVAAAFLKWKKTGNRDDLKDFMNQYKAEPWRAYEVQRNEDAILALCDDRPRGIVPGALEDGTPHVAALVAGVDSQKRYFRYVIRAIGWGEDEESWLVQAGSVPSFEALEQVLCKNTYCDADGNEHRVRLAVQDAMGTRTKEVYQFCVKNRGRVFPYQGKRTLSSPVQYAPQEFYPGTKSRIPGGLVLWKVDTTFFKNDLAAKLQIEPSDPGAFHLHASVTNEYAQEMVAEYYDDEQLCWQCPKGKDNHFWDCEVMALVAAYELNIRNWKRPRAKPKQANERKQQMIPHPNTNAGYGSRPDWFNRR</sequence>
<dbReference type="InterPro" id="IPR027417">
    <property type="entry name" value="P-loop_NTPase"/>
</dbReference>
<name>A0A2Z6AZ28_9BACT</name>
<organism evidence="4 5">
    <name type="scientific">Desulfovibrio ferrophilus</name>
    <dbReference type="NCBI Taxonomy" id="241368"/>
    <lineage>
        <taxon>Bacteria</taxon>
        <taxon>Pseudomonadati</taxon>
        <taxon>Thermodesulfobacteriota</taxon>
        <taxon>Desulfovibrionia</taxon>
        <taxon>Desulfovibrionales</taxon>
        <taxon>Desulfovibrionaceae</taxon>
        <taxon>Desulfovibrio</taxon>
    </lineage>
</organism>
<dbReference type="Pfam" id="PF05876">
    <property type="entry name" value="GpA_ATPase"/>
    <property type="match status" value="1"/>
</dbReference>
<evidence type="ECO:0000256" key="1">
    <source>
        <dbReference type="SAM" id="MobiDB-lite"/>
    </source>
</evidence>
<dbReference type="Gene3D" id="3.40.50.300">
    <property type="entry name" value="P-loop containing nucleotide triphosphate hydrolases"/>
    <property type="match status" value="1"/>
</dbReference>
<evidence type="ECO:0000313" key="5">
    <source>
        <dbReference type="Proteomes" id="UP000269883"/>
    </source>
</evidence>
<dbReference type="Proteomes" id="UP000269883">
    <property type="component" value="Chromosome"/>
</dbReference>
<dbReference type="InterPro" id="IPR046454">
    <property type="entry name" value="GpA_endonuclease"/>
</dbReference>
<dbReference type="Pfam" id="PF20454">
    <property type="entry name" value="GpA_nuclease"/>
    <property type="match status" value="1"/>
</dbReference>
<gene>
    <name evidence="4" type="ORF">DFE_1742</name>
</gene>
<accession>A0A2Z6AZ28</accession>
<proteinExistence type="predicted"/>